<dbReference type="Pfam" id="PF07690">
    <property type="entry name" value="MFS_1"/>
    <property type="match status" value="1"/>
</dbReference>
<dbReference type="PANTHER" id="PTHR23504:SF15">
    <property type="entry name" value="MAJOR FACILITATOR SUPERFAMILY (MFS) PROFILE DOMAIN-CONTAINING PROTEIN"/>
    <property type="match status" value="1"/>
</dbReference>
<evidence type="ECO:0000313" key="8">
    <source>
        <dbReference type="EMBL" id="KAG7350580.1"/>
    </source>
</evidence>
<name>A0A9K3KWQ0_9STRA</name>
<feature type="transmembrane region" description="Helical" evidence="7">
    <location>
        <begin position="405"/>
        <end position="433"/>
    </location>
</feature>
<dbReference type="InterPro" id="IPR011701">
    <property type="entry name" value="MFS"/>
</dbReference>
<feature type="transmembrane region" description="Helical" evidence="7">
    <location>
        <begin position="479"/>
        <end position="502"/>
    </location>
</feature>
<feature type="transmembrane region" description="Helical" evidence="7">
    <location>
        <begin position="365"/>
        <end position="385"/>
    </location>
</feature>
<dbReference type="PANTHER" id="PTHR23504">
    <property type="entry name" value="MAJOR FACILITATOR SUPERFAMILY DOMAIN-CONTAINING PROTEIN 10"/>
    <property type="match status" value="1"/>
</dbReference>
<evidence type="ECO:0000256" key="1">
    <source>
        <dbReference type="ARBA" id="ARBA00004141"/>
    </source>
</evidence>
<feature type="transmembrane region" description="Helical" evidence="7">
    <location>
        <begin position="336"/>
        <end position="353"/>
    </location>
</feature>
<dbReference type="OrthoDB" id="26679at2759"/>
<evidence type="ECO:0000256" key="2">
    <source>
        <dbReference type="ARBA" id="ARBA00022448"/>
    </source>
</evidence>
<comment type="subcellular location">
    <subcellularLocation>
        <location evidence="1">Membrane</location>
        <topology evidence="1">Multi-pass membrane protein</topology>
    </subcellularLocation>
</comment>
<dbReference type="GO" id="GO:0022857">
    <property type="term" value="F:transmembrane transporter activity"/>
    <property type="evidence" value="ECO:0007669"/>
    <property type="project" value="InterPro"/>
</dbReference>
<gene>
    <name evidence="8" type="ORF">IV203_009940</name>
</gene>
<feature type="transmembrane region" description="Helical" evidence="7">
    <location>
        <begin position="300"/>
        <end position="324"/>
    </location>
</feature>
<accession>A0A9K3KWQ0</accession>
<keyword evidence="9" id="KW-1185">Reference proteome</keyword>
<protein>
    <submittedName>
        <fullName evidence="8">Major facilitator superfamily transporter</fullName>
    </submittedName>
</protein>
<dbReference type="Proteomes" id="UP000693970">
    <property type="component" value="Unassembled WGS sequence"/>
</dbReference>
<feature type="transmembrane region" description="Helical" evidence="7">
    <location>
        <begin position="33"/>
        <end position="55"/>
    </location>
</feature>
<feature type="transmembrane region" description="Helical" evidence="7">
    <location>
        <begin position="445"/>
        <end position="467"/>
    </location>
</feature>
<sequence>MATSKPQATFTAPSLSNSETVLLNPIITNNLQLTMAIIALCCCSLIHAYMLINVFPYAAFMAVHLLPDGSVDDQSVGPFSGVLASSFMFGRMFSSYPWGRMADLYGRTLVLIASLSLSAVFSLLFGMSQSFTAAMIYRFLLGVNNGLVGTVKTLVSEVAPSETVETKIMGLVLLKQNARMVLHSFVEVPFPTSECHGFSVVPCHCIIGLVVDTRNTLNQVRPREKRRSIIKDMNKILHKMARGLKYQRGEVQQNTTEESLLLERHETSNDTGDSRKTSTSATPMKSIWNVESARRHLIPYWIFSMAVACLDEAFPLFCIASATSGLALAEKTIGEILSSAGLLFLLSQYYVYVQTVERVGLYKSLWFGCFLGFLPVFLIPLARLLQHPLEEDDQKAVENFAPLGWATFSLLVSAMSLSKIGCCIFFSSISIALNKSVPIELRATLNGFASLVGSIFKGLGPILAGILSQFCFSLGLGELGPVVLFSCIGCAGLSTIVFLVGLGPKIANKENKNSTLV</sequence>
<reference evidence="8" key="1">
    <citation type="journal article" date="2021" name="Sci. Rep.">
        <title>Diploid genomic architecture of Nitzschia inconspicua, an elite biomass production diatom.</title>
        <authorList>
            <person name="Oliver A."/>
            <person name="Podell S."/>
            <person name="Pinowska A."/>
            <person name="Traller J.C."/>
            <person name="Smith S.R."/>
            <person name="McClure R."/>
            <person name="Beliaev A."/>
            <person name="Bohutskyi P."/>
            <person name="Hill E.A."/>
            <person name="Rabines A."/>
            <person name="Zheng H."/>
            <person name="Allen L.Z."/>
            <person name="Kuo A."/>
            <person name="Grigoriev I.V."/>
            <person name="Allen A.E."/>
            <person name="Hazlebeck D."/>
            <person name="Allen E.E."/>
        </authorList>
    </citation>
    <scope>NUCLEOTIDE SEQUENCE</scope>
    <source>
        <strain evidence="8">Hildebrandi</strain>
    </source>
</reference>
<dbReference type="GO" id="GO:0016020">
    <property type="term" value="C:membrane"/>
    <property type="evidence" value="ECO:0007669"/>
    <property type="project" value="UniProtKB-SubCell"/>
</dbReference>
<reference evidence="8" key="2">
    <citation type="submission" date="2021-04" db="EMBL/GenBank/DDBJ databases">
        <authorList>
            <person name="Podell S."/>
        </authorList>
    </citation>
    <scope>NUCLEOTIDE SEQUENCE</scope>
    <source>
        <strain evidence="8">Hildebrandi</strain>
    </source>
</reference>
<organism evidence="8 9">
    <name type="scientific">Nitzschia inconspicua</name>
    <dbReference type="NCBI Taxonomy" id="303405"/>
    <lineage>
        <taxon>Eukaryota</taxon>
        <taxon>Sar</taxon>
        <taxon>Stramenopiles</taxon>
        <taxon>Ochrophyta</taxon>
        <taxon>Bacillariophyta</taxon>
        <taxon>Bacillariophyceae</taxon>
        <taxon>Bacillariophycidae</taxon>
        <taxon>Bacillariales</taxon>
        <taxon>Bacillariaceae</taxon>
        <taxon>Nitzschia</taxon>
    </lineage>
</organism>
<keyword evidence="4 7" id="KW-1133">Transmembrane helix</keyword>
<keyword evidence="2" id="KW-0813">Transport</keyword>
<dbReference type="EMBL" id="JAGRRH010000018">
    <property type="protein sequence ID" value="KAG7350580.1"/>
    <property type="molecule type" value="Genomic_DNA"/>
</dbReference>
<keyword evidence="3 7" id="KW-0812">Transmembrane</keyword>
<evidence type="ECO:0000256" key="3">
    <source>
        <dbReference type="ARBA" id="ARBA00022692"/>
    </source>
</evidence>
<evidence type="ECO:0000256" key="5">
    <source>
        <dbReference type="ARBA" id="ARBA00023136"/>
    </source>
</evidence>
<proteinExistence type="predicted"/>
<evidence type="ECO:0000313" key="9">
    <source>
        <dbReference type="Proteomes" id="UP000693970"/>
    </source>
</evidence>
<feature type="compositionally biased region" description="Basic and acidic residues" evidence="6">
    <location>
        <begin position="261"/>
        <end position="276"/>
    </location>
</feature>
<evidence type="ECO:0000256" key="7">
    <source>
        <dbReference type="SAM" id="Phobius"/>
    </source>
</evidence>
<feature type="region of interest" description="Disordered" evidence="6">
    <location>
        <begin position="248"/>
        <end position="280"/>
    </location>
</feature>
<feature type="transmembrane region" description="Helical" evidence="7">
    <location>
        <begin position="104"/>
        <end position="125"/>
    </location>
</feature>
<comment type="caution">
    <text evidence="8">The sequence shown here is derived from an EMBL/GenBank/DDBJ whole genome shotgun (WGS) entry which is preliminary data.</text>
</comment>
<keyword evidence="5 7" id="KW-0472">Membrane</keyword>
<evidence type="ECO:0000256" key="6">
    <source>
        <dbReference type="SAM" id="MobiDB-lite"/>
    </source>
</evidence>
<evidence type="ECO:0000256" key="4">
    <source>
        <dbReference type="ARBA" id="ARBA00022989"/>
    </source>
</evidence>
<dbReference type="AlphaFoldDB" id="A0A9K3KWQ0"/>